<dbReference type="RefSeq" id="WP_163986890.1">
    <property type="nucleotide sequence ID" value="NZ_WUEY01000004.1"/>
</dbReference>
<protein>
    <recommendedName>
        <fullName evidence="3">PIN domain-containing protein</fullName>
    </recommendedName>
</protein>
<gene>
    <name evidence="1" type="ORF">GR212_12600</name>
</gene>
<comment type="caution">
    <text evidence="1">The sequence shown here is derived from an EMBL/GenBank/DDBJ whole genome shotgun (WGS) entry which is preliminary data.</text>
</comment>
<organism evidence="1 2">
    <name type="scientific">Rhizobium lusitanum</name>
    <dbReference type="NCBI Taxonomy" id="293958"/>
    <lineage>
        <taxon>Bacteria</taxon>
        <taxon>Pseudomonadati</taxon>
        <taxon>Pseudomonadota</taxon>
        <taxon>Alphaproteobacteria</taxon>
        <taxon>Hyphomicrobiales</taxon>
        <taxon>Rhizobiaceae</taxon>
        <taxon>Rhizobium/Agrobacterium group</taxon>
        <taxon>Rhizobium</taxon>
    </lineage>
</organism>
<reference evidence="1 2" key="1">
    <citation type="submission" date="2019-12" db="EMBL/GenBank/DDBJ databases">
        <title>Rhizobium genotypes associated with high levels of biological nitrogen fixation by grain legumes in a temperate-maritime cropping system.</title>
        <authorList>
            <person name="Maluk M."/>
            <person name="Francesc Ferrando Molina F."/>
            <person name="Lopez Del Egido L."/>
            <person name="Lafos M."/>
            <person name="Langarica-Fuentes A."/>
            <person name="Gebre Yohannes G."/>
            <person name="Young M.W."/>
            <person name="Martin P."/>
            <person name="Gantlett R."/>
            <person name="Kenicer G."/>
            <person name="Hawes C."/>
            <person name="Begg G.S."/>
            <person name="Quilliam R.S."/>
            <person name="Squire G.R."/>
            <person name="Poole P.S."/>
            <person name="Young P.W."/>
            <person name="Iannetta P.M."/>
            <person name="James E.K."/>
        </authorList>
    </citation>
    <scope>NUCLEOTIDE SEQUENCE [LARGE SCALE GENOMIC DNA]</scope>
    <source>
        <strain evidence="1 2">JHI1118</strain>
    </source>
</reference>
<sequence length="181" mass="20645">MITVYLDNNVWDYLFANDIDLSLELPEPEFSICITREGEIEILTMPDEKRDFTNRTIVERNISVDTYFGFAEANFGIGDQRVAGFNQGRFASPEEIEFSDDQKSRIRLTNRPRQRLLKNEGDVALAARSMRWVVLTNEGPLKSGPLKTARERGGKVVFLSELLGSSRSWADYIKSAVFKNN</sequence>
<dbReference type="EMBL" id="WUEY01000004">
    <property type="protein sequence ID" value="NEI70414.1"/>
    <property type="molecule type" value="Genomic_DNA"/>
</dbReference>
<proteinExistence type="predicted"/>
<dbReference type="Proteomes" id="UP000483035">
    <property type="component" value="Unassembled WGS sequence"/>
</dbReference>
<evidence type="ECO:0008006" key="3">
    <source>
        <dbReference type="Google" id="ProtNLM"/>
    </source>
</evidence>
<evidence type="ECO:0000313" key="2">
    <source>
        <dbReference type="Proteomes" id="UP000483035"/>
    </source>
</evidence>
<dbReference type="AlphaFoldDB" id="A0A6L9U556"/>
<evidence type="ECO:0000313" key="1">
    <source>
        <dbReference type="EMBL" id="NEI70414.1"/>
    </source>
</evidence>
<name>A0A6L9U556_9HYPH</name>
<accession>A0A6L9U556</accession>